<dbReference type="PANTHER" id="PTHR37540:SF9">
    <property type="entry name" value="ZN(2)-C6 FUNGAL-TYPE DOMAIN-CONTAINING PROTEIN"/>
    <property type="match status" value="1"/>
</dbReference>
<name>A0A093XRU5_TALMA</name>
<gene>
    <name evidence="1" type="ORF">GQ26_0130480</name>
</gene>
<proteinExistence type="predicted"/>
<accession>A0A093XRU5</accession>
<dbReference type="InterPro" id="IPR021858">
    <property type="entry name" value="Fun_TF"/>
</dbReference>
<dbReference type="PANTHER" id="PTHR37540">
    <property type="entry name" value="TRANSCRIPTION FACTOR (ACR-2), PUTATIVE-RELATED-RELATED"/>
    <property type="match status" value="1"/>
</dbReference>
<organism evidence="1">
    <name type="scientific">Talaromyces marneffei PM1</name>
    <dbReference type="NCBI Taxonomy" id="1077442"/>
    <lineage>
        <taxon>Eukaryota</taxon>
        <taxon>Fungi</taxon>
        <taxon>Dikarya</taxon>
        <taxon>Ascomycota</taxon>
        <taxon>Pezizomycotina</taxon>
        <taxon>Eurotiomycetes</taxon>
        <taxon>Eurotiomycetidae</taxon>
        <taxon>Eurotiales</taxon>
        <taxon>Trichocomaceae</taxon>
        <taxon>Talaromyces</taxon>
        <taxon>Talaromyces sect. Talaromyces</taxon>
    </lineage>
</organism>
<sequence>MPFEFIDNNARIDRKTRKRIRSLVATGKNAGKTVVRPSRIKAFKEQSKYPTIFSSVPGSTDLKQQESSSPNETASICEIERPIGDDVFFVFTPNQLNPTSRYLAKRAISFLVAPRHSSELNGTFETTLNAGPALAKMMFIDEAFFHCAIALSTTAIDCLAEQPNPSRDAIHHLCHTFRLVNKKLSESKHASMSTIATVLMLAQYERHQSEQYQGLVHLNGLQRLISARGGALQLQKEMPIVMQKAFRVDLDFALYMGTTTTFNVSSVLTSRMIIFGTKIDHLENLTANVVSLPGLSNQLGIELHNALLEATALAGQLNDAVASSTSKVNLYTFNANIILLGYRIISISSLSQSHQLTRIENAIHLGLSIFVTTFMNGLDRKIPRMPFMSELLRALIKFGLQDDHSILLWLLFLGNATVLDPSDHDWLAPMVAITALELGLHSWGEILKMLVGLPWVNTLYNRSGQSLWLKVSTYYASPFAESATSSPDIPMEIVTFGGSTGLML</sequence>
<protein>
    <submittedName>
        <fullName evidence="1">E3 ubiquitin-protein ligase UPL4</fullName>
    </submittedName>
</protein>
<dbReference type="HOGENOM" id="CLU_023254_3_0_1"/>
<dbReference type="EMBL" id="JPOX01000013">
    <property type="protein sequence ID" value="KFX47963.1"/>
    <property type="molecule type" value="Genomic_DNA"/>
</dbReference>
<reference evidence="1" key="1">
    <citation type="journal article" date="2014" name="PLoS Genet.">
        <title>Signature Gene Expression Reveals Novel Clues to the Molecular Mechanisms of Dimorphic Transition in Penicillium marneffei.</title>
        <authorList>
            <person name="Yang E."/>
            <person name="Wang G."/>
            <person name="Cai J."/>
            <person name="Woo P.C."/>
            <person name="Lau S.K."/>
            <person name="Yuen K.-Y."/>
            <person name="Chow W.-N."/>
            <person name="Lin X."/>
        </authorList>
    </citation>
    <scope>NUCLEOTIDE SEQUENCE [LARGE SCALE GENOMIC DNA]</scope>
    <source>
        <strain evidence="1">PM1</strain>
    </source>
</reference>
<dbReference type="Pfam" id="PF11951">
    <property type="entry name" value="Fungal_trans_2"/>
    <property type="match status" value="1"/>
</dbReference>
<dbReference type="AlphaFoldDB" id="A0A093XRU5"/>
<evidence type="ECO:0000313" key="1">
    <source>
        <dbReference type="EMBL" id="KFX47963.1"/>
    </source>
</evidence>
<comment type="caution">
    <text evidence="1">The sequence shown here is derived from an EMBL/GenBank/DDBJ whole genome shotgun (WGS) entry which is preliminary data.</text>
</comment>